<gene>
    <name evidence="1" type="ORF">F6W96_18565</name>
</gene>
<sequence length="52" mass="5792">MREIGITDVIAEYGYAAVTSRVLELRAAGYRHAASAIEKEMRQEHIDVELAS</sequence>
<protein>
    <submittedName>
        <fullName evidence="1">Uncharacterized protein</fullName>
    </submittedName>
</protein>
<evidence type="ECO:0000313" key="2">
    <source>
        <dbReference type="Proteomes" id="UP000500953"/>
    </source>
</evidence>
<reference evidence="1 2" key="1">
    <citation type="journal article" date="2019" name="ACS Chem. Biol.">
        <title>Identification and Mobilization of a Cryptic Antibiotic Biosynthesis Gene Locus from a Human-Pathogenic Nocardia Isolate.</title>
        <authorList>
            <person name="Herisse M."/>
            <person name="Ishida K."/>
            <person name="Porter J.L."/>
            <person name="Howden B."/>
            <person name="Hertweck C."/>
            <person name="Stinear T.P."/>
            <person name="Pidot S.J."/>
        </authorList>
    </citation>
    <scope>NUCLEOTIDE SEQUENCE [LARGE SCALE GENOMIC DNA]</scope>
    <source>
        <strain evidence="1 2">AUSMDU00012715</strain>
    </source>
</reference>
<dbReference type="AlphaFoldDB" id="A0A6G9Z3N6"/>
<dbReference type="EMBL" id="CP046173">
    <property type="protein sequence ID" value="QIS20001.1"/>
    <property type="molecule type" value="Genomic_DNA"/>
</dbReference>
<accession>A0A6G9Z3N6</accession>
<dbReference type="Proteomes" id="UP000500953">
    <property type="component" value="Chromosome"/>
</dbReference>
<organism evidence="1 2">
    <name type="scientific">Nocardia terpenica</name>
    <dbReference type="NCBI Taxonomy" id="455432"/>
    <lineage>
        <taxon>Bacteria</taxon>
        <taxon>Bacillati</taxon>
        <taxon>Actinomycetota</taxon>
        <taxon>Actinomycetes</taxon>
        <taxon>Mycobacteriales</taxon>
        <taxon>Nocardiaceae</taxon>
        <taxon>Nocardia</taxon>
    </lineage>
</organism>
<evidence type="ECO:0000313" key="1">
    <source>
        <dbReference type="EMBL" id="QIS20001.1"/>
    </source>
</evidence>
<name>A0A6G9Z3N6_9NOCA</name>
<dbReference type="RefSeq" id="WP_156674521.1">
    <property type="nucleotide sequence ID" value="NZ_CP046173.1"/>
</dbReference>
<proteinExistence type="predicted"/>